<dbReference type="EMBL" id="BSPL01000027">
    <property type="protein sequence ID" value="GLS73475.1"/>
    <property type="molecule type" value="Genomic_DNA"/>
</dbReference>
<dbReference type="Proteomes" id="UP001157440">
    <property type="component" value="Unassembled WGS sequence"/>
</dbReference>
<sequence length="115" mass="12996">MRRSFEHFRENLGAPFDRADACLRRCSAQAYRVVAVTLHCWRNSLSVAIIDRLIEKFLFAYVSLLSVYGAGWGWYGACKEWRGPLYSRPLVSAADEDAAGFLLRASGLEGSERFV</sequence>
<accession>A0AA37TH11</accession>
<proteinExistence type="predicted"/>
<keyword evidence="1" id="KW-0472">Membrane</keyword>
<reference evidence="3" key="1">
    <citation type="journal article" date="2019" name="Int. J. Syst. Evol. Microbiol.">
        <title>The Global Catalogue of Microorganisms (GCM) 10K type strain sequencing project: providing services to taxonomists for standard genome sequencing and annotation.</title>
        <authorList>
            <consortium name="The Broad Institute Genomics Platform"/>
            <consortium name="The Broad Institute Genome Sequencing Center for Infectious Disease"/>
            <person name="Wu L."/>
            <person name="Ma J."/>
        </authorList>
    </citation>
    <scope>NUCLEOTIDE SEQUENCE [LARGE SCALE GENOMIC DNA]</scope>
    <source>
        <strain evidence="3">NBRC 103632</strain>
    </source>
</reference>
<keyword evidence="3" id="KW-1185">Reference proteome</keyword>
<keyword evidence="1" id="KW-1133">Transmembrane helix</keyword>
<dbReference type="AlphaFoldDB" id="A0AA37TH11"/>
<evidence type="ECO:0000313" key="3">
    <source>
        <dbReference type="Proteomes" id="UP001157440"/>
    </source>
</evidence>
<organism evidence="2 3">
    <name type="scientific">Methylobacterium tardum</name>
    <dbReference type="NCBI Taxonomy" id="374432"/>
    <lineage>
        <taxon>Bacteria</taxon>
        <taxon>Pseudomonadati</taxon>
        <taxon>Pseudomonadota</taxon>
        <taxon>Alphaproteobacteria</taxon>
        <taxon>Hyphomicrobiales</taxon>
        <taxon>Methylobacteriaceae</taxon>
        <taxon>Methylobacterium</taxon>
    </lineage>
</organism>
<name>A0AA37TH11_9HYPH</name>
<feature type="transmembrane region" description="Helical" evidence="1">
    <location>
        <begin position="57"/>
        <end position="75"/>
    </location>
</feature>
<evidence type="ECO:0000256" key="1">
    <source>
        <dbReference type="SAM" id="Phobius"/>
    </source>
</evidence>
<keyword evidence="1" id="KW-0812">Transmembrane</keyword>
<comment type="caution">
    <text evidence="2">The sequence shown here is derived from an EMBL/GenBank/DDBJ whole genome shotgun (WGS) entry which is preliminary data.</text>
</comment>
<protein>
    <submittedName>
        <fullName evidence="2">Uncharacterized protein</fullName>
    </submittedName>
</protein>
<evidence type="ECO:0000313" key="2">
    <source>
        <dbReference type="EMBL" id="GLS73475.1"/>
    </source>
</evidence>
<gene>
    <name evidence="2" type="ORF">GCM10007890_54900</name>
</gene>